<dbReference type="NCBIfam" id="NF001981">
    <property type="entry name" value="PRK00773.1-1"/>
    <property type="match status" value="1"/>
</dbReference>
<reference evidence="5 6" key="1">
    <citation type="journal article" date="2019" name="Nat. Microbiol.">
        <title>Expanding anaerobic alkane metabolism in the domain of Archaea.</title>
        <authorList>
            <person name="Wang Y."/>
            <person name="Wegener G."/>
            <person name="Hou J."/>
            <person name="Wang F."/>
            <person name="Xiao X."/>
        </authorList>
    </citation>
    <scope>NUCLEOTIDE SEQUENCE [LARGE SCALE GENOMIC DNA]</scope>
    <source>
        <strain evidence="5">WYZ-LMO10</strain>
    </source>
</reference>
<evidence type="ECO:0000313" key="5">
    <source>
        <dbReference type="EMBL" id="TDA38734.1"/>
    </source>
</evidence>
<comment type="subunit">
    <text evidence="3">Part of the 50S ribosomal subunit. Binds 23S rRNA.</text>
</comment>
<keyword evidence="3" id="KW-0694">RNA-binding</keyword>
<name>A0A523BCY7_9CREN</name>
<evidence type="ECO:0000256" key="1">
    <source>
        <dbReference type="ARBA" id="ARBA00022980"/>
    </source>
</evidence>
<dbReference type="GO" id="GO:0070180">
    <property type="term" value="F:large ribosomal subunit rRNA binding"/>
    <property type="evidence" value="ECO:0007669"/>
    <property type="project" value="UniProtKB-UniRule"/>
</dbReference>
<accession>A0A523BCY7</accession>
<dbReference type="AlphaFoldDB" id="A0A523BCY7"/>
<protein>
    <recommendedName>
        <fullName evidence="3">Large ribosomal subunit protein eL20</fullName>
    </recommendedName>
</protein>
<keyword evidence="1 3" id="KW-0689">Ribosomal protein</keyword>
<keyword evidence="2 3" id="KW-0687">Ribonucleoprotein</keyword>
<dbReference type="Pfam" id="PF01775">
    <property type="entry name" value="Ribosomal_L18A"/>
    <property type="match status" value="1"/>
</dbReference>
<dbReference type="GO" id="GO:0005840">
    <property type="term" value="C:ribosome"/>
    <property type="evidence" value="ECO:0007669"/>
    <property type="project" value="UniProtKB-KW"/>
</dbReference>
<feature type="domain" description="Large ribosomal subunit protein eL20" evidence="4">
    <location>
        <begin position="3"/>
        <end position="57"/>
    </location>
</feature>
<dbReference type="HAMAP" id="MF_00273">
    <property type="entry name" value="Ribosomal_eL20"/>
    <property type="match status" value="1"/>
</dbReference>
<keyword evidence="3" id="KW-0699">rRNA-binding</keyword>
<dbReference type="EMBL" id="QNVH01000030">
    <property type="protein sequence ID" value="TDA38734.1"/>
    <property type="molecule type" value="Genomic_DNA"/>
</dbReference>
<organism evidence="5 6">
    <name type="scientific">Thermoproteota archaeon</name>
    <dbReference type="NCBI Taxonomy" id="2056631"/>
    <lineage>
        <taxon>Archaea</taxon>
        <taxon>Thermoproteota</taxon>
    </lineage>
</organism>
<comment type="similarity">
    <text evidence="3">Belongs to the eukaryotic ribosomal protein eL20 family.</text>
</comment>
<dbReference type="GO" id="GO:1990904">
    <property type="term" value="C:ribonucleoprotein complex"/>
    <property type="evidence" value="ECO:0007669"/>
    <property type="project" value="UniProtKB-KW"/>
</dbReference>
<evidence type="ECO:0000256" key="2">
    <source>
        <dbReference type="ARBA" id="ARBA00023274"/>
    </source>
</evidence>
<sequence length="62" mass="7041">MSKTFIVKGKAKMGINWVNFKKQVTAPKREWAIEKVLSTLGGNHKLKRFQIKIEAVEEQVGA</sequence>
<dbReference type="GO" id="GO:0003735">
    <property type="term" value="F:structural constituent of ribosome"/>
    <property type="evidence" value="ECO:0007669"/>
    <property type="project" value="InterPro"/>
</dbReference>
<dbReference type="Gene3D" id="3.10.20.10">
    <property type="match status" value="1"/>
</dbReference>
<dbReference type="Proteomes" id="UP000315399">
    <property type="component" value="Unassembled WGS sequence"/>
</dbReference>
<comment type="caution">
    <text evidence="5">The sequence shown here is derived from an EMBL/GenBank/DDBJ whole genome shotgun (WGS) entry which is preliminary data.</text>
</comment>
<dbReference type="GO" id="GO:0006412">
    <property type="term" value="P:translation"/>
    <property type="evidence" value="ECO:0007669"/>
    <property type="project" value="UniProtKB-UniRule"/>
</dbReference>
<proteinExistence type="inferred from homology"/>
<evidence type="ECO:0000313" key="6">
    <source>
        <dbReference type="Proteomes" id="UP000315399"/>
    </source>
</evidence>
<evidence type="ECO:0000259" key="4">
    <source>
        <dbReference type="Pfam" id="PF01775"/>
    </source>
</evidence>
<dbReference type="SUPFAM" id="SSF160374">
    <property type="entry name" value="RplX-like"/>
    <property type="match status" value="1"/>
</dbReference>
<gene>
    <name evidence="3" type="primary">rpl18a</name>
    <name evidence="3" type="synonym">rpl20e</name>
    <name evidence="3" type="synonym">rplX</name>
    <name evidence="5" type="ORF">DSO08_03755</name>
</gene>
<dbReference type="InterPro" id="IPR028877">
    <property type="entry name" value="Ribosomal_eL20"/>
</dbReference>
<evidence type="ECO:0000256" key="3">
    <source>
        <dbReference type="HAMAP-Rule" id="MF_00273"/>
    </source>
</evidence>
<dbReference type="InterPro" id="IPR023573">
    <property type="entry name" value="Ribosomal_eL20_dom"/>
</dbReference>